<evidence type="ECO:0000313" key="2">
    <source>
        <dbReference type="EMBL" id="MFD0918313.1"/>
    </source>
</evidence>
<sequence>MTGSAPPRPRRRTAALCGVLSALLAAGCAAAPREPEQLRLARQYFADNNATARRGPQAQQDFFHRTQHPDFADRTCDLDRTTVELDPALSTLRPDPGFTVDGTRPRGSPWVVAVEVTTRRDGSITGHQIGSQHLVLLNGSAYAFAPCPTEGR</sequence>
<evidence type="ECO:0000313" key="3">
    <source>
        <dbReference type="Proteomes" id="UP001597018"/>
    </source>
</evidence>
<protein>
    <recommendedName>
        <fullName evidence="4">Lipoprotein</fullName>
    </recommendedName>
</protein>
<feature type="signal peptide" evidence="1">
    <location>
        <begin position="1"/>
        <end position="30"/>
    </location>
</feature>
<feature type="chain" id="PRO_5045418590" description="Lipoprotein" evidence="1">
    <location>
        <begin position="31"/>
        <end position="152"/>
    </location>
</feature>
<proteinExistence type="predicted"/>
<dbReference type="EMBL" id="JBHTIW010000001">
    <property type="protein sequence ID" value="MFD0918313.1"/>
    <property type="molecule type" value="Genomic_DNA"/>
</dbReference>
<evidence type="ECO:0008006" key="4">
    <source>
        <dbReference type="Google" id="ProtNLM"/>
    </source>
</evidence>
<keyword evidence="1" id="KW-0732">Signal</keyword>
<evidence type="ECO:0000256" key="1">
    <source>
        <dbReference type="SAM" id="SignalP"/>
    </source>
</evidence>
<dbReference type="Proteomes" id="UP001597018">
    <property type="component" value="Unassembled WGS sequence"/>
</dbReference>
<accession>A0ABW3FKK2</accession>
<name>A0ABW3FKK2_9PSEU</name>
<comment type="caution">
    <text evidence="2">The sequence shown here is derived from an EMBL/GenBank/DDBJ whole genome shotgun (WGS) entry which is preliminary data.</text>
</comment>
<dbReference type="RefSeq" id="WP_263250062.1">
    <property type="nucleotide sequence ID" value="NZ_BAABLT010000034.1"/>
</dbReference>
<organism evidence="2 3">
    <name type="scientific">Saccharopolyspora rosea</name>
    <dbReference type="NCBI Taxonomy" id="524884"/>
    <lineage>
        <taxon>Bacteria</taxon>
        <taxon>Bacillati</taxon>
        <taxon>Actinomycetota</taxon>
        <taxon>Actinomycetes</taxon>
        <taxon>Pseudonocardiales</taxon>
        <taxon>Pseudonocardiaceae</taxon>
        <taxon>Saccharopolyspora</taxon>
    </lineage>
</organism>
<keyword evidence="3" id="KW-1185">Reference proteome</keyword>
<reference evidence="3" key="1">
    <citation type="journal article" date="2019" name="Int. J. Syst. Evol. Microbiol.">
        <title>The Global Catalogue of Microorganisms (GCM) 10K type strain sequencing project: providing services to taxonomists for standard genome sequencing and annotation.</title>
        <authorList>
            <consortium name="The Broad Institute Genomics Platform"/>
            <consortium name="The Broad Institute Genome Sequencing Center for Infectious Disease"/>
            <person name="Wu L."/>
            <person name="Ma J."/>
        </authorList>
    </citation>
    <scope>NUCLEOTIDE SEQUENCE [LARGE SCALE GENOMIC DNA]</scope>
    <source>
        <strain evidence="3">CCUG 56401</strain>
    </source>
</reference>
<gene>
    <name evidence="2" type="ORF">ACFQ16_01010</name>
</gene>